<keyword evidence="1" id="KW-1133">Transmembrane helix</keyword>
<evidence type="ECO:0000256" key="1">
    <source>
        <dbReference type="SAM" id="Phobius"/>
    </source>
</evidence>
<dbReference type="AlphaFoldDB" id="A0A7Y8XZ38"/>
<dbReference type="InterPro" id="IPR025645">
    <property type="entry name" value="DUF4349"/>
</dbReference>
<evidence type="ECO:0000256" key="2">
    <source>
        <dbReference type="SAM" id="SignalP"/>
    </source>
</evidence>
<evidence type="ECO:0000259" key="3">
    <source>
        <dbReference type="Pfam" id="PF14257"/>
    </source>
</evidence>
<feature type="transmembrane region" description="Helical" evidence="1">
    <location>
        <begin position="289"/>
        <end position="316"/>
    </location>
</feature>
<dbReference type="RefSeq" id="WP_176004418.1">
    <property type="nucleotide sequence ID" value="NZ_JABWMI010000002.1"/>
</dbReference>
<dbReference type="PROSITE" id="PS51257">
    <property type="entry name" value="PROKAR_LIPOPROTEIN"/>
    <property type="match status" value="1"/>
</dbReference>
<gene>
    <name evidence="4" type="ORF">HZF10_01595</name>
</gene>
<feature type="domain" description="DUF4349" evidence="3">
    <location>
        <begin position="82"/>
        <end position="314"/>
    </location>
</feature>
<keyword evidence="2" id="KW-0732">Signal</keyword>
<comment type="caution">
    <text evidence="4">The sequence shown here is derived from an EMBL/GenBank/DDBJ whole genome shotgun (WGS) entry which is preliminary data.</text>
</comment>
<evidence type="ECO:0000313" key="4">
    <source>
        <dbReference type="EMBL" id="NYA69596.1"/>
    </source>
</evidence>
<evidence type="ECO:0000313" key="5">
    <source>
        <dbReference type="Proteomes" id="UP000535020"/>
    </source>
</evidence>
<keyword evidence="1" id="KW-0472">Membrane</keyword>
<dbReference type="Pfam" id="PF14257">
    <property type="entry name" value="DUF4349"/>
    <property type="match status" value="1"/>
</dbReference>
<proteinExistence type="predicted"/>
<dbReference type="EMBL" id="JACBJI010000001">
    <property type="protein sequence ID" value="NYA69596.1"/>
    <property type="molecule type" value="Genomic_DNA"/>
</dbReference>
<reference evidence="4 5" key="1">
    <citation type="submission" date="2020-07" db="EMBL/GenBank/DDBJ databases">
        <authorList>
            <person name="Sun Q."/>
        </authorList>
    </citation>
    <scope>NUCLEOTIDE SEQUENCE [LARGE SCALE GENOMIC DNA]</scope>
    <source>
        <strain evidence="4 5">MAH-1</strain>
    </source>
</reference>
<dbReference type="Proteomes" id="UP000535020">
    <property type="component" value="Unassembled WGS sequence"/>
</dbReference>
<keyword evidence="5" id="KW-1185">Reference proteome</keyword>
<sequence>MKKISLFGMALLIALAVSCKQYGETENATVSSPDSKEAPAEEVAPAEEMAIMADSTNVNGNSVKSENNLSSSAAVTNNDGKRKFVRTADIRFKVRNVAQSTTKVEDAVSVAGGFVVNTDLKSDVRETRDVKKSEDSIVRTTVYTVRNDMVIRVPNYNLDATLKNISKEVGYLDYRIIKAEDVNLQLKSTELEQKRLARFKQRVEGAVDNKGKKLVDINDTEENLLAKQETSDAALLKKMELEDKIAYSTVALQLYQDEAVKSVTLANLDSAQYRTGFGTQAWDSLKSGWYILEAILVFALNLWPFILIGTAVFVGWKKLGKKKVAV</sequence>
<feature type="chain" id="PRO_5030997221" evidence="2">
    <location>
        <begin position="24"/>
        <end position="326"/>
    </location>
</feature>
<organism evidence="4 5">
    <name type="scientific">Flavobacterium agri</name>
    <dbReference type="NCBI Taxonomy" id="2743471"/>
    <lineage>
        <taxon>Bacteria</taxon>
        <taxon>Pseudomonadati</taxon>
        <taxon>Bacteroidota</taxon>
        <taxon>Flavobacteriia</taxon>
        <taxon>Flavobacteriales</taxon>
        <taxon>Flavobacteriaceae</taxon>
        <taxon>Flavobacterium</taxon>
    </lineage>
</organism>
<accession>A0A7Y8XZ38</accession>
<name>A0A7Y8XZ38_9FLAO</name>
<protein>
    <submittedName>
        <fullName evidence="4">DUF4349 domain-containing protein</fullName>
    </submittedName>
</protein>
<feature type="signal peptide" evidence="2">
    <location>
        <begin position="1"/>
        <end position="23"/>
    </location>
</feature>
<keyword evidence="1" id="KW-0812">Transmembrane</keyword>